<accession>A0AAN6PZB7</accession>
<dbReference type="EMBL" id="MU863662">
    <property type="protein sequence ID" value="KAK4098182.1"/>
    <property type="molecule type" value="Genomic_DNA"/>
</dbReference>
<gene>
    <name evidence="1" type="ORF">N658DRAFT_499758</name>
</gene>
<evidence type="ECO:0000313" key="1">
    <source>
        <dbReference type="EMBL" id="KAK4098182.1"/>
    </source>
</evidence>
<reference evidence="1" key="2">
    <citation type="submission" date="2023-05" db="EMBL/GenBank/DDBJ databases">
        <authorList>
            <consortium name="Lawrence Berkeley National Laboratory"/>
            <person name="Steindorff A."/>
            <person name="Hensen N."/>
            <person name="Bonometti L."/>
            <person name="Westerberg I."/>
            <person name="Brannstrom I.O."/>
            <person name="Guillou S."/>
            <person name="Cros-Aarteil S."/>
            <person name="Calhoun S."/>
            <person name="Haridas S."/>
            <person name="Kuo A."/>
            <person name="Mondo S."/>
            <person name="Pangilinan J."/>
            <person name="Riley R."/>
            <person name="Labutti K."/>
            <person name="Andreopoulos B."/>
            <person name="Lipzen A."/>
            <person name="Chen C."/>
            <person name="Yanf M."/>
            <person name="Daum C."/>
            <person name="Ng V."/>
            <person name="Clum A."/>
            <person name="Ohm R."/>
            <person name="Martin F."/>
            <person name="Silar P."/>
            <person name="Natvig D."/>
            <person name="Lalanne C."/>
            <person name="Gautier V."/>
            <person name="Ament-Velasquez S.L."/>
            <person name="Kruys A."/>
            <person name="Hutchinson M.I."/>
            <person name="Powell A.J."/>
            <person name="Barry K."/>
            <person name="Miller A.N."/>
            <person name="Grigoriev I.V."/>
            <person name="Debuchy R."/>
            <person name="Gladieux P."/>
            <person name="Thoren M.H."/>
            <person name="Johannesson H."/>
        </authorList>
    </citation>
    <scope>NUCLEOTIDE SEQUENCE</scope>
    <source>
        <strain evidence="1">CBS 757.83</strain>
    </source>
</reference>
<organism evidence="1 2">
    <name type="scientific">Parathielavia hyrcaniae</name>
    <dbReference type="NCBI Taxonomy" id="113614"/>
    <lineage>
        <taxon>Eukaryota</taxon>
        <taxon>Fungi</taxon>
        <taxon>Dikarya</taxon>
        <taxon>Ascomycota</taxon>
        <taxon>Pezizomycotina</taxon>
        <taxon>Sordariomycetes</taxon>
        <taxon>Sordariomycetidae</taxon>
        <taxon>Sordariales</taxon>
        <taxon>Chaetomiaceae</taxon>
        <taxon>Parathielavia</taxon>
    </lineage>
</organism>
<sequence>MSCFIKTHQTDADTVRLRLQLFSTAWTHSEYLAQGSDQPWVWRTPSPNITCQAFHFLTDDNWTENRHGIHLHASESCPAAVVLLATRGAAFWHSAYILRRRRPMGQEKLIQGFKRLTSNAQWQDNPRELGPVCEQRLPFGGDKCLVVTLCLEKGSDGLGSSKRVYKVYLAVEDRGPQVPRR</sequence>
<name>A0AAN6PZB7_9PEZI</name>
<comment type="caution">
    <text evidence="1">The sequence shown here is derived from an EMBL/GenBank/DDBJ whole genome shotgun (WGS) entry which is preliminary data.</text>
</comment>
<dbReference type="AlphaFoldDB" id="A0AAN6PZB7"/>
<dbReference type="Proteomes" id="UP001305647">
    <property type="component" value="Unassembled WGS sequence"/>
</dbReference>
<keyword evidence="2" id="KW-1185">Reference proteome</keyword>
<reference evidence="1" key="1">
    <citation type="journal article" date="2023" name="Mol. Phylogenet. Evol.">
        <title>Genome-scale phylogeny and comparative genomics of the fungal order Sordariales.</title>
        <authorList>
            <person name="Hensen N."/>
            <person name="Bonometti L."/>
            <person name="Westerberg I."/>
            <person name="Brannstrom I.O."/>
            <person name="Guillou S."/>
            <person name="Cros-Aarteil S."/>
            <person name="Calhoun S."/>
            <person name="Haridas S."/>
            <person name="Kuo A."/>
            <person name="Mondo S."/>
            <person name="Pangilinan J."/>
            <person name="Riley R."/>
            <person name="LaButti K."/>
            <person name="Andreopoulos B."/>
            <person name="Lipzen A."/>
            <person name="Chen C."/>
            <person name="Yan M."/>
            <person name="Daum C."/>
            <person name="Ng V."/>
            <person name="Clum A."/>
            <person name="Steindorff A."/>
            <person name="Ohm R.A."/>
            <person name="Martin F."/>
            <person name="Silar P."/>
            <person name="Natvig D.O."/>
            <person name="Lalanne C."/>
            <person name="Gautier V."/>
            <person name="Ament-Velasquez S.L."/>
            <person name="Kruys A."/>
            <person name="Hutchinson M.I."/>
            <person name="Powell A.J."/>
            <person name="Barry K."/>
            <person name="Miller A.N."/>
            <person name="Grigoriev I.V."/>
            <person name="Debuchy R."/>
            <person name="Gladieux P."/>
            <person name="Hiltunen Thoren M."/>
            <person name="Johannesson H."/>
        </authorList>
    </citation>
    <scope>NUCLEOTIDE SEQUENCE</scope>
    <source>
        <strain evidence="1">CBS 757.83</strain>
    </source>
</reference>
<evidence type="ECO:0000313" key="2">
    <source>
        <dbReference type="Proteomes" id="UP001305647"/>
    </source>
</evidence>
<protein>
    <submittedName>
        <fullName evidence="1">Uncharacterized protein</fullName>
    </submittedName>
</protein>
<proteinExistence type="predicted"/>